<dbReference type="PROSITE" id="PS51257">
    <property type="entry name" value="PROKAR_LIPOPROTEIN"/>
    <property type="match status" value="1"/>
</dbReference>
<dbReference type="RefSeq" id="WP_190252563.1">
    <property type="nucleotide sequence ID" value="NZ_BMPI01000026.1"/>
</dbReference>
<evidence type="ECO:0000313" key="4">
    <source>
        <dbReference type="Proteomes" id="UP000642070"/>
    </source>
</evidence>
<evidence type="ECO:0000256" key="2">
    <source>
        <dbReference type="SAM" id="SignalP"/>
    </source>
</evidence>
<evidence type="ECO:0000256" key="1">
    <source>
        <dbReference type="SAM" id="MobiDB-lite"/>
    </source>
</evidence>
<dbReference type="Pfam" id="PF03640">
    <property type="entry name" value="Lipoprotein_15"/>
    <property type="match status" value="2"/>
</dbReference>
<dbReference type="PANTHER" id="PTHR39335:SF1">
    <property type="entry name" value="BLL4220 PROTEIN"/>
    <property type="match status" value="1"/>
</dbReference>
<feature type="signal peptide" evidence="2">
    <location>
        <begin position="1"/>
        <end position="22"/>
    </location>
</feature>
<evidence type="ECO:0000313" key="3">
    <source>
        <dbReference type="EMBL" id="GGM44206.1"/>
    </source>
</evidence>
<reference evidence="3" key="2">
    <citation type="submission" date="2020-09" db="EMBL/GenBank/DDBJ databases">
        <authorList>
            <person name="Sun Q."/>
            <person name="Ohkuma M."/>
        </authorList>
    </citation>
    <scope>NUCLEOTIDE SEQUENCE</scope>
    <source>
        <strain evidence="3">JCM 19831</strain>
    </source>
</reference>
<evidence type="ECO:0008006" key="5">
    <source>
        <dbReference type="Google" id="ProtNLM"/>
    </source>
</evidence>
<sequence length="164" mass="16224">MKSTLRLLLPALALAATLTACGDDGTDAQPAAPATTAAAPSAAPSPTAAASSAAAGGTLTVATTPLGKVLADGQGYVLYLFDKDTATTSACVDQCAVNWPPVAAPVTAAAGVTLPGAITAVTRPDGSSQAAYDGHPLYRWIRDTAPGQTTGEGVQGVWHVIKVP</sequence>
<dbReference type="EMBL" id="BMPI01000026">
    <property type="protein sequence ID" value="GGM44206.1"/>
    <property type="molecule type" value="Genomic_DNA"/>
</dbReference>
<protein>
    <recommendedName>
        <fullName evidence="5">Lipoprotein with Yx(FWY)xxD motif</fullName>
    </recommendedName>
</protein>
<reference evidence="3" key="1">
    <citation type="journal article" date="2014" name="Int. J. Syst. Evol. Microbiol.">
        <title>Complete genome sequence of Corynebacterium casei LMG S-19264T (=DSM 44701T), isolated from a smear-ripened cheese.</title>
        <authorList>
            <consortium name="US DOE Joint Genome Institute (JGI-PGF)"/>
            <person name="Walter F."/>
            <person name="Albersmeier A."/>
            <person name="Kalinowski J."/>
            <person name="Ruckert C."/>
        </authorList>
    </citation>
    <scope>NUCLEOTIDE SEQUENCE</scope>
    <source>
        <strain evidence="3">JCM 19831</strain>
    </source>
</reference>
<organism evidence="3 4">
    <name type="scientific">Dactylosporangium sucinum</name>
    <dbReference type="NCBI Taxonomy" id="1424081"/>
    <lineage>
        <taxon>Bacteria</taxon>
        <taxon>Bacillati</taxon>
        <taxon>Actinomycetota</taxon>
        <taxon>Actinomycetes</taxon>
        <taxon>Micromonosporales</taxon>
        <taxon>Micromonosporaceae</taxon>
        <taxon>Dactylosporangium</taxon>
    </lineage>
</organism>
<gene>
    <name evidence="3" type="ORF">GCM10007977_052250</name>
</gene>
<comment type="caution">
    <text evidence="3">The sequence shown here is derived from an EMBL/GenBank/DDBJ whole genome shotgun (WGS) entry which is preliminary data.</text>
</comment>
<name>A0A917TY59_9ACTN</name>
<keyword evidence="4" id="KW-1185">Reference proteome</keyword>
<dbReference type="GO" id="GO:0043448">
    <property type="term" value="P:alkane catabolic process"/>
    <property type="evidence" value="ECO:0007669"/>
    <property type="project" value="TreeGrafter"/>
</dbReference>
<feature type="region of interest" description="Disordered" evidence="1">
    <location>
        <begin position="28"/>
        <end position="50"/>
    </location>
</feature>
<dbReference type="InterPro" id="IPR005297">
    <property type="entry name" value="Lipoprotein_repeat"/>
</dbReference>
<dbReference type="AlphaFoldDB" id="A0A917TY59"/>
<feature type="chain" id="PRO_5037334352" description="Lipoprotein with Yx(FWY)xxD motif" evidence="2">
    <location>
        <begin position="23"/>
        <end position="164"/>
    </location>
</feature>
<proteinExistence type="predicted"/>
<accession>A0A917TY59</accession>
<keyword evidence="2" id="KW-0732">Signal</keyword>
<dbReference type="Proteomes" id="UP000642070">
    <property type="component" value="Unassembled WGS sequence"/>
</dbReference>
<dbReference type="PANTHER" id="PTHR39335">
    <property type="entry name" value="BLL4220 PROTEIN"/>
    <property type="match status" value="1"/>
</dbReference>